<accession>A0ABD1U5L0</accession>
<dbReference type="Proteomes" id="UP001604277">
    <property type="component" value="Unassembled WGS sequence"/>
</dbReference>
<keyword evidence="4" id="KW-1185">Reference proteome</keyword>
<evidence type="ECO:0000313" key="4">
    <source>
        <dbReference type="Proteomes" id="UP001604277"/>
    </source>
</evidence>
<comment type="caution">
    <text evidence="3">The sequence shown here is derived from an EMBL/GenBank/DDBJ whole genome shotgun (WGS) entry which is preliminary data.</text>
</comment>
<protein>
    <submittedName>
        <fullName evidence="3">Uncharacterized protein</fullName>
    </submittedName>
</protein>
<reference evidence="4" key="1">
    <citation type="submission" date="2024-07" db="EMBL/GenBank/DDBJ databases">
        <title>Two chromosome-level genome assemblies of Korean endemic species Abeliophyllum distichum and Forsythia ovata (Oleaceae).</title>
        <authorList>
            <person name="Jang H."/>
        </authorList>
    </citation>
    <scope>NUCLEOTIDE SEQUENCE [LARGE SCALE GENOMIC DNA]</scope>
</reference>
<dbReference type="GO" id="GO:0000178">
    <property type="term" value="C:exosome (RNase complex)"/>
    <property type="evidence" value="ECO:0007669"/>
    <property type="project" value="UniProtKB-KW"/>
</dbReference>
<comment type="subcellular location">
    <subcellularLocation>
        <location evidence="1">Nucleus</location>
        <location evidence="1">Nucleolus</location>
    </subcellularLocation>
</comment>
<evidence type="ECO:0000256" key="1">
    <source>
        <dbReference type="ARBA" id="ARBA00004604"/>
    </source>
</evidence>
<sequence length="152" mass="16980">MKNVLVKDQLKLYRAPLNNTVVVTGKINPQKVMKKRPTVDVTGHKAHGAVPEIGAIVIARVTKVMARMASADIMCAQVPNLWAQIMPHTKDQRTAAKGKGTKIRPRKVREPNLEKIVWLSKEDSVRSSLNKHPYADKETIQLPTTIVERSQS</sequence>
<dbReference type="InterPro" id="IPR039771">
    <property type="entry name" value="Csl4"/>
</dbReference>
<proteinExistence type="predicted"/>
<dbReference type="PANTHER" id="PTHR12686">
    <property type="entry name" value="3'-5' EXORIBONUCLEASE CSL4-RELATED"/>
    <property type="match status" value="1"/>
</dbReference>
<evidence type="ECO:0000313" key="3">
    <source>
        <dbReference type="EMBL" id="KAL2520285.1"/>
    </source>
</evidence>
<evidence type="ECO:0000256" key="2">
    <source>
        <dbReference type="ARBA" id="ARBA00022835"/>
    </source>
</evidence>
<dbReference type="GO" id="GO:0005730">
    <property type="term" value="C:nucleolus"/>
    <property type="evidence" value="ECO:0007669"/>
    <property type="project" value="UniProtKB-SubCell"/>
</dbReference>
<organism evidence="3 4">
    <name type="scientific">Forsythia ovata</name>
    <dbReference type="NCBI Taxonomy" id="205694"/>
    <lineage>
        <taxon>Eukaryota</taxon>
        <taxon>Viridiplantae</taxon>
        <taxon>Streptophyta</taxon>
        <taxon>Embryophyta</taxon>
        <taxon>Tracheophyta</taxon>
        <taxon>Spermatophyta</taxon>
        <taxon>Magnoliopsida</taxon>
        <taxon>eudicotyledons</taxon>
        <taxon>Gunneridae</taxon>
        <taxon>Pentapetalae</taxon>
        <taxon>asterids</taxon>
        <taxon>lamiids</taxon>
        <taxon>Lamiales</taxon>
        <taxon>Oleaceae</taxon>
        <taxon>Forsythieae</taxon>
        <taxon>Forsythia</taxon>
    </lineage>
</organism>
<dbReference type="AlphaFoldDB" id="A0ABD1U5L0"/>
<gene>
    <name evidence="3" type="ORF">Fot_24208</name>
</gene>
<name>A0ABD1U5L0_9LAMI</name>
<dbReference type="EMBL" id="JBFOLJ010000007">
    <property type="protein sequence ID" value="KAL2520285.1"/>
    <property type="molecule type" value="Genomic_DNA"/>
</dbReference>
<keyword evidence="2" id="KW-0271">Exosome</keyword>
<dbReference type="PANTHER" id="PTHR12686:SF8">
    <property type="entry name" value="EXOSOME COMPLEX COMPONENT CSL4"/>
    <property type="match status" value="1"/>
</dbReference>